<dbReference type="EMBL" id="CP034208">
    <property type="protein sequence ID" value="QBZ63273.1"/>
    <property type="molecule type" value="Genomic_DNA"/>
</dbReference>
<proteinExistence type="predicted"/>
<feature type="signal peptide" evidence="2">
    <location>
        <begin position="1"/>
        <end position="22"/>
    </location>
</feature>
<keyword evidence="2" id="KW-0732">Signal</keyword>
<dbReference type="Proteomes" id="UP000294847">
    <property type="component" value="Chromosome 5"/>
</dbReference>
<accession>A0A4P7NM47</accession>
<evidence type="ECO:0000256" key="1">
    <source>
        <dbReference type="SAM" id="MobiDB-lite"/>
    </source>
</evidence>
<sequence>MFRSSFISGSLLLLSLLGNVQAGVVQPPAVKSAIIPIELDLDPQLIIKAGGLTPKLAKTVTNQQIVTAALDTDIIQEIKKKHPRKPTYVYTLTIDDDKIIKAWKRHNGLGRDLMGIGQSRAIKRVGLETWILFSWKETPSSSKCYMEPCLQRHMPRSKNPTGDADSAADGSGRRCLSGSRDSRGSRTGQGGLLVLGGVMSIVFAWAHWFKFAEVADNGFGPI</sequence>
<evidence type="ECO:0000313" key="4">
    <source>
        <dbReference type="Proteomes" id="UP000294847"/>
    </source>
</evidence>
<dbReference type="AlphaFoldDB" id="A0A4P7NM47"/>
<evidence type="ECO:0000256" key="2">
    <source>
        <dbReference type="SAM" id="SignalP"/>
    </source>
</evidence>
<feature type="chain" id="PRO_5020852639" evidence="2">
    <location>
        <begin position="23"/>
        <end position="222"/>
    </location>
</feature>
<protein>
    <submittedName>
        <fullName evidence="3">Uncharacterized protein</fullName>
    </submittedName>
</protein>
<feature type="region of interest" description="Disordered" evidence="1">
    <location>
        <begin position="153"/>
        <end position="186"/>
    </location>
</feature>
<organism evidence="3 4">
    <name type="scientific">Pyricularia oryzae</name>
    <name type="common">Rice blast fungus</name>
    <name type="synonym">Magnaporthe oryzae</name>
    <dbReference type="NCBI Taxonomy" id="318829"/>
    <lineage>
        <taxon>Eukaryota</taxon>
        <taxon>Fungi</taxon>
        <taxon>Dikarya</taxon>
        <taxon>Ascomycota</taxon>
        <taxon>Pezizomycotina</taxon>
        <taxon>Sordariomycetes</taxon>
        <taxon>Sordariomycetidae</taxon>
        <taxon>Magnaporthales</taxon>
        <taxon>Pyriculariaceae</taxon>
        <taxon>Pyricularia</taxon>
    </lineage>
</organism>
<name>A0A4P7NM47_PYROR</name>
<evidence type="ECO:0000313" key="3">
    <source>
        <dbReference type="EMBL" id="QBZ63273.1"/>
    </source>
</evidence>
<reference evidence="3 4" key="1">
    <citation type="journal article" date="2019" name="Mol. Biol. Evol.">
        <title>Blast fungal genomes show frequent chromosomal changes, gene gains and losses, and effector gene turnover.</title>
        <authorList>
            <person name="Gomez Luciano L.B."/>
            <person name="Jason Tsai I."/>
            <person name="Chuma I."/>
            <person name="Tosa Y."/>
            <person name="Chen Y.H."/>
            <person name="Li J.Y."/>
            <person name="Li M.Y."/>
            <person name="Jade Lu M.Y."/>
            <person name="Nakayashiki H."/>
            <person name="Li W.H."/>
        </authorList>
    </citation>
    <scope>NUCLEOTIDE SEQUENCE [LARGE SCALE GENOMIC DNA]</scope>
    <source>
        <strain evidence="3">MZ5-1-6</strain>
    </source>
</reference>
<gene>
    <name evidence="3" type="ORF">PoMZ_12170</name>
</gene>